<keyword evidence="1" id="KW-0812">Transmembrane</keyword>
<dbReference type="EMBL" id="JAHLFQ010000108">
    <property type="protein sequence ID" value="MBU3804091.1"/>
    <property type="molecule type" value="Genomic_DNA"/>
</dbReference>
<feature type="transmembrane region" description="Helical" evidence="1">
    <location>
        <begin position="33"/>
        <end position="52"/>
    </location>
</feature>
<evidence type="ECO:0000313" key="3">
    <source>
        <dbReference type="Proteomes" id="UP000824229"/>
    </source>
</evidence>
<name>A0A9E2NL03_9FIRM</name>
<dbReference type="AlphaFoldDB" id="A0A9E2NL03"/>
<sequence>MNYGKLQLSFILLFIMTVIQLLTSLFIVKKSWLTLTSLIAMGLCIGGIFYILQAESKHKH</sequence>
<reference evidence="2" key="1">
    <citation type="journal article" date="2021" name="PeerJ">
        <title>Extensive microbial diversity within the chicken gut microbiome revealed by metagenomics and culture.</title>
        <authorList>
            <person name="Gilroy R."/>
            <person name="Ravi A."/>
            <person name="Getino M."/>
            <person name="Pursley I."/>
            <person name="Horton D.L."/>
            <person name="Alikhan N.F."/>
            <person name="Baker D."/>
            <person name="Gharbi K."/>
            <person name="Hall N."/>
            <person name="Watson M."/>
            <person name="Adriaenssens E.M."/>
            <person name="Foster-Nyarko E."/>
            <person name="Jarju S."/>
            <person name="Secka A."/>
            <person name="Antonio M."/>
            <person name="Oren A."/>
            <person name="Chaudhuri R.R."/>
            <person name="La Ragione R."/>
            <person name="Hildebrand F."/>
            <person name="Pallen M.J."/>
        </authorList>
    </citation>
    <scope>NUCLEOTIDE SEQUENCE</scope>
    <source>
        <strain evidence="2">B5-657</strain>
    </source>
</reference>
<keyword evidence="1" id="KW-0472">Membrane</keyword>
<organism evidence="2 3">
    <name type="scientific">Candidatus Cellulosilyticum pullistercoris</name>
    <dbReference type="NCBI Taxonomy" id="2838521"/>
    <lineage>
        <taxon>Bacteria</taxon>
        <taxon>Bacillati</taxon>
        <taxon>Bacillota</taxon>
        <taxon>Clostridia</taxon>
        <taxon>Lachnospirales</taxon>
        <taxon>Cellulosilyticaceae</taxon>
        <taxon>Cellulosilyticum</taxon>
    </lineage>
</organism>
<evidence type="ECO:0000256" key="1">
    <source>
        <dbReference type="SAM" id="Phobius"/>
    </source>
</evidence>
<accession>A0A9E2NL03</accession>
<dbReference type="Proteomes" id="UP000824229">
    <property type="component" value="Unassembled WGS sequence"/>
</dbReference>
<feature type="transmembrane region" description="Helical" evidence="1">
    <location>
        <begin position="7"/>
        <end position="27"/>
    </location>
</feature>
<keyword evidence="1" id="KW-1133">Transmembrane helix</keyword>
<comment type="caution">
    <text evidence="2">The sequence shown here is derived from an EMBL/GenBank/DDBJ whole genome shotgun (WGS) entry which is preliminary data.</text>
</comment>
<gene>
    <name evidence="2" type="ORF">H9872_04960</name>
</gene>
<proteinExistence type="predicted"/>
<protein>
    <submittedName>
        <fullName evidence="2">Uncharacterized protein</fullName>
    </submittedName>
</protein>
<reference evidence="2" key="2">
    <citation type="submission" date="2021-04" db="EMBL/GenBank/DDBJ databases">
        <authorList>
            <person name="Gilroy R."/>
        </authorList>
    </citation>
    <scope>NUCLEOTIDE SEQUENCE</scope>
    <source>
        <strain evidence="2">B5-657</strain>
    </source>
</reference>
<evidence type="ECO:0000313" key="2">
    <source>
        <dbReference type="EMBL" id="MBU3804091.1"/>
    </source>
</evidence>